<feature type="compositionally biased region" description="Basic and acidic residues" evidence="1">
    <location>
        <begin position="1"/>
        <end position="22"/>
    </location>
</feature>
<dbReference type="AlphaFoldDB" id="A0A8R7UDU6"/>
<sequence length="197" mass="22148">QINTPELERDSRVHAAHEETRSTHPSPGPGAAGVVVPRRPPRGDGVQRLLVPAEEEAVPLGVVPHLVPAPPAPLQQLPRLHGAAVAQSHPLHPRRLHPPRPLPRPLVPLLPLPALARHDAPDLLPQHRPLHPRPLRRRAAPLRRRRALQAVEQRCVVVERLVEPLVERRPVVVRLLLRHHHDLGRQRLHRRQEGPDL</sequence>
<protein>
    <submittedName>
        <fullName evidence="2">Uncharacterized protein</fullName>
    </submittedName>
</protein>
<feature type="region of interest" description="Disordered" evidence="1">
    <location>
        <begin position="1"/>
        <end position="45"/>
    </location>
</feature>
<dbReference type="Proteomes" id="UP000015106">
    <property type="component" value="Chromosome 5"/>
</dbReference>
<evidence type="ECO:0000313" key="2">
    <source>
        <dbReference type="EnsemblPlants" id="TuG1812G0500001609.01.T01.cds427776"/>
    </source>
</evidence>
<dbReference type="EnsemblPlants" id="TuG1812G0500001609.01.T01">
    <property type="protein sequence ID" value="TuG1812G0500001609.01.T01.cds427776"/>
    <property type="gene ID" value="TuG1812G0500001609.01"/>
</dbReference>
<accession>A0A8R7UDU6</accession>
<keyword evidence="3" id="KW-1185">Reference proteome</keyword>
<reference evidence="2" key="3">
    <citation type="submission" date="2022-06" db="UniProtKB">
        <authorList>
            <consortium name="EnsemblPlants"/>
        </authorList>
    </citation>
    <scope>IDENTIFICATION</scope>
</reference>
<dbReference type="Gramene" id="TuG1812G0500001609.01.T01">
    <property type="protein sequence ID" value="TuG1812G0500001609.01.T01.cds427776"/>
    <property type="gene ID" value="TuG1812G0500001609.01"/>
</dbReference>
<evidence type="ECO:0000256" key="1">
    <source>
        <dbReference type="SAM" id="MobiDB-lite"/>
    </source>
</evidence>
<reference evidence="2" key="2">
    <citation type="submission" date="2018-03" db="EMBL/GenBank/DDBJ databases">
        <title>The Triticum urartu genome reveals the dynamic nature of wheat genome evolution.</title>
        <authorList>
            <person name="Ling H."/>
            <person name="Ma B."/>
            <person name="Shi X."/>
            <person name="Liu H."/>
            <person name="Dong L."/>
            <person name="Sun H."/>
            <person name="Cao Y."/>
            <person name="Gao Q."/>
            <person name="Zheng S."/>
            <person name="Li Y."/>
            <person name="Yu Y."/>
            <person name="Du H."/>
            <person name="Qi M."/>
            <person name="Li Y."/>
            <person name="Yu H."/>
            <person name="Cui Y."/>
            <person name="Wang N."/>
            <person name="Chen C."/>
            <person name="Wu H."/>
            <person name="Zhao Y."/>
            <person name="Zhang J."/>
            <person name="Li Y."/>
            <person name="Zhou W."/>
            <person name="Zhang B."/>
            <person name="Hu W."/>
            <person name="Eijk M."/>
            <person name="Tang J."/>
            <person name="Witsenboer H."/>
            <person name="Zhao S."/>
            <person name="Li Z."/>
            <person name="Zhang A."/>
            <person name="Wang D."/>
            <person name="Liang C."/>
        </authorList>
    </citation>
    <scope>NUCLEOTIDE SEQUENCE [LARGE SCALE GENOMIC DNA]</scope>
    <source>
        <strain evidence="2">cv. G1812</strain>
    </source>
</reference>
<organism evidence="2 3">
    <name type="scientific">Triticum urartu</name>
    <name type="common">Red wild einkorn</name>
    <name type="synonym">Crithodium urartu</name>
    <dbReference type="NCBI Taxonomy" id="4572"/>
    <lineage>
        <taxon>Eukaryota</taxon>
        <taxon>Viridiplantae</taxon>
        <taxon>Streptophyta</taxon>
        <taxon>Embryophyta</taxon>
        <taxon>Tracheophyta</taxon>
        <taxon>Spermatophyta</taxon>
        <taxon>Magnoliopsida</taxon>
        <taxon>Liliopsida</taxon>
        <taxon>Poales</taxon>
        <taxon>Poaceae</taxon>
        <taxon>BOP clade</taxon>
        <taxon>Pooideae</taxon>
        <taxon>Triticodae</taxon>
        <taxon>Triticeae</taxon>
        <taxon>Triticinae</taxon>
        <taxon>Triticum</taxon>
    </lineage>
</organism>
<evidence type="ECO:0000313" key="3">
    <source>
        <dbReference type="Proteomes" id="UP000015106"/>
    </source>
</evidence>
<reference evidence="3" key="1">
    <citation type="journal article" date="2013" name="Nature">
        <title>Draft genome of the wheat A-genome progenitor Triticum urartu.</title>
        <authorList>
            <person name="Ling H.Q."/>
            <person name="Zhao S."/>
            <person name="Liu D."/>
            <person name="Wang J."/>
            <person name="Sun H."/>
            <person name="Zhang C."/>
            <person name="Fan H."/>
            <person name="Li D."/>
            <person name="Dong L."/>
            <person name="Tao Y."/>
            <person name="Gao C."/>
            <person name="Wu H."/>
            <person name="Li Y."/>
            <person name="Cui Y."/>
            <person name="Guo X."/>
            <person name="Zheng S."/>
            <person name="Wang B."/>
            <person name="Yu K."/>
            <person name="Liang Q."/>
            <person name="Yang W."/>
            <person name="Lou X."/>
            <person name="Chen J."/>
            <person name="Feng M."/>
            <person name="Jian J."/>
            <person name="Zhang X."/>
            <person name="Luo G."/>
            <person name="Jiang Y."/>
            <person name="Liu J."/>
            <person name="Wang Z."/>
            <person name="Sha Y."/>
            <person name="Zhang B."/>
            <person name="Wu H."/>
            <person name="Tang D."/>
            <person name="Shen Q."/>
            <person name="Xue P."/>
            <person name="Zou S."/>
            <person name="Wang X."/>
            <person name="Liu X."/>
            <person name="Wang F."/>
            <person name="Yang Y."/>
            <person name="An X."/>
            <person name="Dong Z."/>
            <person name="Zhang K."/>
            <person name="Zhang X."/>
            <person name="Luo M.C."/>
            <person name="Dvorak J."/>
            <person name="Tong Y."/>
            <person name="Wang J."/>
            <person name="Yang H."/>
            <person name="Li Z."/>
            <person name="Wang D."/>
            <person name="Zhang A."/>
            <person name="Wang J."/>
        </authorList>
    </citation>
    <scope>NUCLEOTIDE SEQUENCE</scope>
    <source>
        <strain evidence="3">cv. G1812</strain>
    </source>
</reference>
<proteinExistence type="predicted"/>
<name>A0A8R7UDU6_TRIUA</name>